<dbReference type="KEGG" id="xcl:G4Z02_04215"/>
<dbReference type="SUPFAM" id="SSF47384">
    <property type="entry name" value="Homodimeric domain of signal transducing histidine kinase"/>
    <property type="match status" value="1"/>
</dbReference>
<dbReference type="InterPro" id="IPR004358">
    <property type="entry name" value="Sig_transdc_His_kin-like_C"/>
</dbReference>
<dbReference type="InterPro" id="IPR003594">
    <property type="entry name" value="HATPase_dom"/>
</dbReference>
<dbReference type="Gene3D" id="1.10.287.130">
    <property type="match status" value="1"/>
</dbReference>
<keyword evidence="11" id="KW-1185">Reference proteome</keyword>
<dbReference type="PRINTS" id="PR00344">
    <property type="entry name" value="BCTRLSENSOR"/>
</dbReference>
<dbReference type="GO" id="GO:0004721">
    <property type="term" value="F:phosphoprotein phosphatase activity"/>
    <property type="evidence" value="ECO:0007669"/>
    <property type="project" value="TreeGrafter"/>
</dbReference>
<proteinExistence type="predicted"/>
<feature type="transmembrane region" description="Helical" evidence="8">
    <location>
        <begin position="29"/>
        <end position="46"/>
    </location>
</feature>
<dbReference type="GO" id="GO:0000155">
    <property type="term" value="F:phosphorelay sensor kinase activity"/>
    <property type="evidence" value="ECO:0007669"/>
    <property type="project" value="InterPro"/>
</dbReference>
<dbReference type="CDD" id="cd16922">
    <property type="entry name" value="HATPase_EvgS-ArcB-TorS-like"/>
    <property type="match status" value="1"/>
</dbReference>
<dbReference type="SUPFAM" id="SSF55874">
    <property type="entry name" value="ATPase domain of HSP90 chaperone/DNA topoisomerase II/histidine kinase"/>
    <property type="match status" value="1"/>
</dbReference>
<dbReference type="InterPro" id="IPR003661">
    <property type="entry name" value="HisK_dim/P_dom"/>
</dbReference>
<dbReference type="InterPro" id="IPR050351">
    <property type="entry name" value="BphY/WalK/GraS-like"/>
</dbReference>
<feature type="domain" description="Histidine kinase" evidence="9">
    <location>
        <begin position="194"/>
        <end position="406"/>
    </location>
</feature>
<dbReference type="Pfam" id="PF02518">
    <property type="entry name" value="HATPase_c"/>
    <property type="match status" value="1"/>
</dbReference>
<evidence type="ECO:0000256" key="8">
    <source>
        <dbReference type="SAM" id="Phobius"/>
    </source>
</evidence>
<dbReference type="InterPro" id="IPR005467">
    <property type="entry name" value="His_kinase_dom"/>
</dbReference>
<evidence type="ECO:0000256" key="4">
    <source>
        <dbReference type="ARBA" id="ARBA00022679"/>
    </source>
</evidence>
<keyword evidence="5" id="KW-0418">Kinase</keyword>
<dbReference type="Gene3D" id="3.30.565.10">
    <property type="entry name" value="Histidine kinase-like ATPase, C-terminal domain"/>
    <property type="match status" value="1"/>
</dbReference>
<comment type="catalytic activity">
    <reaction evidence="1">
        <text>ATP + protein L-histidine = ADP + protein N-phospho-L-histidine.</text>
        <dbReference type="EC" id="2.7.13.3"/>
    </reaction>
</comment>
<dbReference type="Pfam" id="PF00512">
    <property type="entry name" value="HisKA"/>
    <property type="match status" value="1"/>
</dbReference>
<protein>
    <recommendedName>
        <fullName evidence="2">histidine kinase</fullName>
        <ecNumber evidence="2">2.7.13.3</ecNumber>
    </recommendedName>
</protein>
<dbReference type="Gene3D" id="3.30.450.20">
    <property type="entry name" value="PAS domain"/>
    <property type="match status" value="1"/>
</dbReference>
<dbReference type="FunFam" id="3.30.565.10:FF:000006">
    <property type="entry name" value="Sensor histidine kinase WalK"/>
    <property type="match status" value="1"/>
</dbReference>
<evidence type="ECO:0000313" key="11">
    <source>
        <dbReference type="Proteomes" id="UP000514720"/>
    </source>
</evidence>
<dbReference type="PANTHER" id="PTHR45453">
    <property type="entry name" value="PHOSPHATE REGULON SENSOR PROTEIN PHOR"/>
    <property type="match status" value="1"/>
</dbReference>
<dbReference type="Proteomes" id="UP000514720">
    <property type="component" value="Chromosome"/>
</dbReference>
<evidence type="ECO:0000256" key="7">
    <source>
        <dbReference type="ARBA" id="ARBA00023136"/>
    </source>
</evidence>
<dbReference type="EMBL" id="CP048914">
    <property type="protein sequence ID" value="QMS84990.1"/>
    <property type="molecule type" value="Genomic_DNA"/>
</dbReference>
<keyword evidence="6" id="KW-0902">Two-component regulatory system</keyword>
<keyword evidence="3" id="KW-0597">Phosphoprotein</keyword>
<dbReference type="AlphaFoldDB" id="A0A7L7KQC1"/>
<sequence>MNINREYLAIAVGYLLVILYIAFINNAVINIILVLILLFVHLQVYTQFKKRLSQEKDTSVNKLQSRLEKTKRLQEEMAERFFSLSQSFGSGLLLVDEDGIIQYVNTDMTNYFGEIELDQDYQKVHTVDELHEFINKAYLIEAPMRKQVRHQGRSYDLISTPIFEANIFKGALILAHDITALKHAEEYQKRFTADVSHELRTPLSAIKGFGEILSRDGISADEQAEFIQLIRKEADRMEILLKDLTEISKLDRVDYELEKEQVSIQSLIEETVGVLKPRIKEKQLQVHVDIEDVNLDIDKNRMKQVLLNIIKNALSYTDEGSITITGNKEENRYKIAISDTGIGIKEEDFDKIFKRFYRVDKARSRDTGGSGLGLSISKNAVMKHGGTIHVSSALDQGTTFTIYLPL</sequence>
<gene>
    <name evidence="10" type="ORF">G4Z02_04215</name>
</gene>
<dbReference type="InterPro" id="IPR036097">
    <property type="entry name" value="HisK_dim/P_sf"/>
</dbReference>
<keyword evidence="8" id="KW-0812">Transmembrane</keyword>
<dbReference type="GO" id="GO:0005886">
    <property type="term" value="C:plasma membrane"/>
    <property type="evidence" value="ECO:0007669"/>
    <property type="project" value="TreeGrafter"/>
</dbReference>
<organism evidence="10 11">
    <name type="scientific">Candidatus Xianfuyuplasma coldseepsis</name>
    <dbReference type="NCBI Taxonomy" id="2782163"/>
    <lineage>
        <taxon>Bacteria</taxon>
        <taxon>Bacillati</taxon>
        <taxon>Mycoplasmatota</taxon>
        <taxon>Mollicutes</taxon>
        <taxon>Candidatus Izemoplasmatales</taxon>
        <taxon>Candidatus Izemoplasmataceae</taxon>
        <taxon>Candidatus Xianfuyuplasma</taxon>
    </lineage>
</organism>
<dbReference type="FunFam" id="1.10.287.130:FF:000001">
    <property type="entry name" value="Two-component sensor histidine kinase"/>
    <property type="match status" value="1"/>
</dbReference>
<dbReference type="PROSITE" id="PS50109">
    <property type="entry name" value="HIS_KIN"/>
    <property type="match status" value="1"/>
</dbReference>
<dbReference type="EC" id="2.7.13.3" evidence="2"/>
<reference evidence="10 11" key="1">
    <citation type="submission" date="2020-02" db="EMBL/GenBank/DDBJ databases">
        <authorList>
            <person name="Zheng R.K."/>
            <person name="Sun C.M."/>
        </authorList>
    </citation>
    <scope>NUCLEOTIDE SEQUENCE [LARGE SCALE GENOMIC DNA]</scope>
    <source>
        <strain evidence="11">zrk13</strain>
    </source>
</reference>
<keyword evidence="4" id="KW-0808">Transferase</keyword>
<evidence type="ECO:0000256" key="2">
    <source>
        <dbReference type="ARBA" id="ARBA00012438"/>
    </source>
</evidence>
<evidence type="ECO:0000259" key="9">
    <source>
        <dbReference type="PROSITE" id="PS50109"/>
    </source>
</evidence>
<dbReference type="SMART" id="SM00387">
    <property type="entry name" value="HATPase_c"/>
    <property type="match status" value="1"/>
</dbReference>
<evidence type="ECO:0000313" key="10">
    <source>
        <dbReference type="EMBL" id="QMS84990.1"/>
    </source>
</evidence>
<dbReference type="CDD" id="cd00082">
    <property type="entry name" value="HisKA"/>
    <property type="match status" value="1"/>
</dbReference>
<evidence type="ECO:0000256" key="5">
    <source>
        <dbReference type="ARBA" id="ARBA00022777"/>
    </source>
</evidence>
<evidence type="ECO:0000256" key="3">
    <source>
        <dbReference type="ARBA" id="ARBA00022553"/>
    </source>
</evidence>
<accession>A0A7L7KQC1</accession>
<dbReference type="GO" id="GO:0016036">
    <property type="term" value="P:cellular response to phosphate starvation"/>
    <property type="evidence" value="ECO:0007669"/>
    <property type="project" value="TreeGrafter"/>
</dbReference>
<evidence type="ECO:0000256" key="6">
    <source>
        <dbReference type="ARBA" id="ARBA00023012"/>
    </source>
</evidence>
<name>A0A7L7KQC1_9MOLU</name>
<dbReference type="RefSeq" id="WP_258878616.1">
    <property type="nucleotide sequence ID" value="NZ_CP048914.1"/>
</dbReference>
<evidence type="ECO:0000256" key="1">
    <source>
        <dbReference type="ARBA" id="ARBA00000085"/>
    </source>
</evidence>
<dbReference type="InterPro" id="IPR036890">
    <property type="entry name" value="HATPase_C_sf"/>
</dbReference>
<keyword evidence="8" id="KW-1133">Transmembrane helix</keyword>
<dbReference type="PANTHER" id="PTHR45453:SF1">
    <property type="entry name" value="PHOSPHATE REGULON SENSOR PROTEIN PHOR"/>
    <property type="match status" value="1"/>
</dbReference>
<dbReference type="SMART" id="SM00388">
    <property type="entry name" value="HisKA"/>
    <property type="match status" value="1"/>
</dbReference>
<keyword evidence="7 8" id="KW-0472">Membrane</keyword>